<dbReference type="Pfam" id="PF13649">
    <property type="entry name" value="Methyltransf_25"/>
    <property type="match status" value="1"/>
</dbReference>
<protein>
    <submittedName>
        <fullName evidence="3">23S rRNA (Guanine745-N1)-methyltransferase</fullName>
        <ecNumber evidence="3">2.1.1.187</ecNumber>
    </submittedName>
</protein>
<dbReference type="Proteomes" id="UP001232245">
    <property type="component" value="Unassembled WGS sequence"/>
</dbReference>
<dbReference type="InterPro" id="IPR048647">
    <property type="entry name" value="RlmA_N"/>
</dbReference>
<dbReference type="InterPro" id="IPR016718">
    <property type="entry name" value="rRNA_m1G-MeTrfase_A_prd"/>
</dbReference>
<feature type="domain" description="23S rRNA (guanine(745)-N(1))-methyltransferase N-terminal" evidence="2">
    <location>
        <begin position="21"/>
        <end position="57"/>
    </location>
</feature>
<keyword evidence="3" id="KW-0808">Transferase</keyword>
<comment type="caution">
    <text evidence="3">The sequence shown here is derived from an EMBL/GenBank/DDBJ whole genome shotgun (WGS) entry which is preliminary data.</text>
</comment>
<evidence type="ECO:0000313" key="4">
    <source>
        <dbReference type="Proteomes" id="UP001232245"/>
    </source>
</evidence>
<sequence length="296" mass="33809">MLQENKRIMSASFVRKYESIFACPICHSSMKVIDLKSLICLNFHTFDFAKQGYINLTTKYVKSKYSKELFEARRRLFNESDFFEPLSQTIANIINKHIGKTKKASSILDMGCGEGSHLDTICNIVNSVHYHKVVGVGLDLSKEGILLAAKNYPEHIWAVADLANTPFNQEQFDFILNILSPSNYAEFNRLMHEDGLVIKVVPQSGYLKELREHLSLKPEKTSYSNKEIVDRFIESFQLVDISRLSYIARLNKSSIQSLVRMTPLTWGTTEERVKSFINDSAQITIDLDLLVGKKQV</sequence>
<dbReference type="InterPro" id="IPR041698">
    <property type="entry name" value="Methyltransf_25"/>
</dbReference>
<keyword evidence="3" id="KW-0489">Methyltransferase</keyword>
<dbReference type="InterPro" id="IPR029063">
    <property type="entry name" value="SAM-dependent_MTases_sf"/>
</dbReference>
<dbReference type="Gene3D" id="3.40.50.150">
    <property type="entry name" value="Vaccinia Virus protein VP39"/>
    <property type="match status" value="1"/>
</dbReference>
<dbReference type="EMBL" id="JAUSTZ010000009">
    <property type="protein sequence ID" value="MDQ0227366.1"/>
    <property type="molecule type" value="Genomic_DNA"/>
</dbReference>
<dbReference type="PANTHER" id="PTHR43460">
    <property type="entry name" value="METHYLTRANSFERASE"/>
    <property type="match status" value="1"/>
</dbReference>
<evidence type="ECO:0000259" key="1">
    <source>
        <dbReference type="Pfam" id="PF13649"/>
    </source>
</evidence>
<dbReference type="PANTHER" id="PTHR43460:SF1">
    <property type="entry name" value="METHYLTRANSFERASE TYPE 11 DOMAIN-CONTAINING PROTEIN"/>
    <property type="match status" value="1"/>
</dbReference>
<dbReference type="Pfam" id="PF21302">
    <property type="entry name" value="Zn_ribbon_RlmA"/>
    <property type="match status" value="1"/>
</dbReference>
<evidence type="ECO:0000259" key="2">
    <source>
        <dbReference type="Pfam" id="PF21302"/>
    </source>
</evidence>
<dbReference type="SUPFAM" id="SSF53335">
    <property type="entry name" value="S-adenosyl-L-methionine-dependent methyltransferases"/>
    <property type="match status" value="1"/>
</dbReference>
<name>A0ABT9Z536_9BACI</name>
<dbReference type="GO" id="GO:0052911">
    <property type="term" value="F:23S rRNA (guanine(745)-N(1))-methyltransferase activity"/>
    <property type="evidence" value="ECO:0007669"/>
    <property type="project" value="UniProtKB-EC"/>
</dbReference>
<gene>
    <name evidence="3" type="ORF">J2S02_003711</name>
</gene>
<keyword evidence="4" id="KW-1185">Reference proteome</keyword>
<proteinExistence type="predicted"/>
<dbReference type="InterPro" id="IPR052939">
    <property type="entry name" value="23S_rRNA_MeTrnsfrase_RlmA"/>
</dbReference>
<organism evidence="3 4">
    <name type="scientific">Metabacillus niabensis</name>
    <dbReference type="NCBI Taxonomy" id="324854"/>
    <lineage>
        <taxon>Bacteria</taxon>
        <taxon>Bacillati</taxon>
        <taxon>Bacillota</taxon>
        <taxon>Bacilli</taxon>
        <taxon>Bacillales</taxon>
        <taxon>Bacillaceae</taxon>
        <taxon>Metabacillus</taxon>
    </lineage>
</organism>
<evidence type="ECO:0000313" key="3">
    <source>
        <dbReference type="EMBL" id="MDQ0227366.1"/>
    </source>
</evidence>
<dbReference type="EC" id="2.1.1.187" evidence="3"/>
<feature type="domain" description="Methyltransferase" evidence="1">
    <location>
        <begin position="107"/>
        <end position="179"/>
    </location>
</feature>
<dbReference type="PIRSF" id="PIRSF018249">
    <property type="entry name" value="MyrA_prd"/>
    <property type="match status" value="1"/>
</dbReference>
<reference evidence="3 4" key="1">
    <citation type="submission" date="2023-07" db="EMBL/GenBank/DDBJ databases">
        <title>Genomic Encyclopedia of Type Strains, Phase IV (KMG-IV): sequencing the most valuable type-strain genomes for metagenomic binning, comparative biology and taxonomic classification.</title>
        <authorList>
            <person name="Goeker M."/>
        </authorList>
    </citation>
    <scope>NUCLEOTIDE SEQUENCE [LARGE SCALE GENOMIC DNA]</scope>
    <source>
        <strain evidence="3 4">DSM 17723</strain>
    </source>
</reference>
<dbReference type="RefSeq" id="WP_233452299.1">
    <property type="nucleotide sequence ID" value="NZ_CADEPK010000341.1"/>
</dbReference>
<accession>A0ABT9Z536</accession>